<evidence type="ECO:0000313" key="2">
    <source>
        <dbReference type="EMBL" id="MFC4196085.1"/>
    </source>
</evidence>
<keyword evidence="1" id="KW-0732">Signal</keyword>
<keyword evidence="3" id="KW-1185">Reference proteome</keyword>
<name>A0ABV8NGM7_9SPHI</name>
<evidence type="ECO:0000256" key="1">
    <source>
        <dbReference type="SAM" id="SignalP"/>
    </source>
</evidence>
<dbReference type="EMBL" id="JBHSBY010000030">
    <property type="protein sequence ID" value="MFC4196085.1"/>
    <property type="molecule type" value="Genomic_DNA"/>
</dbReference>
<dbReference type="Proteomes" id="UP001595792">
    <property type="component" value="Unassembled WGS sequence"/>
</dbReference>
<proteinExistence type="predicted"/>
<dbReference type="RefSeq" id="WP_378959414.1">
    <property type="nucleotide sequence ID" value="NZ_JBHRXC010000016.1"/>
</dbReference>
<comment type="caution">
    <text evidence="2">The sequence shown here is derived from an EMBL/GenBank/DDBJ whole genome shotgun (WGS) entry which is preliminary data.</text>
</comment>
<dbReference type="NCBIfam" id="NF047539">
    <property type="entry name" value="XAC2610_fam"/>
    <property type="match status" value="1"/>
</dbReference>
<feature type="signal peptide" evidence="1">
    <location>
        <begin position="1"/>
        <end position="19"/>
    </location>
</feature>
<organism evidence="2 3">
    <name type="scientific">Pedobacter jamesrossensis</name>
    <dbReference type="NCBI Taxonomy" id="1908238"/>
    <lineage>
        <taxon>Bacteria</taxon>
        <taxon>Pseudomonadati</taxon>
        <taxon>Bacteroidota</taxon>
        <taxon>Sphingobacteriia</taxon>
        <taxon>Sphingobacteriales</taxon>
        <taxon>Sphingobacteriaceae</taxon>
        <taxon>Pedobacter</taxon>
    </lineage>
</organism>
<gene>
    <name evidence="2" type="ORF">ACFOUY_05205</name>
</gene>
<accession>A0ABV8NGM7</accession>
<reference evidence="3" key="1">
    <citation type="journal article" date="2019" name="Int. J. Syst. Evol. Microbiol.">
        <title>The Global Catalogue of Microorganisms (GCM) 10K type strain sequencing project: providing services to taxonomists for standard genome sequencing and annotation.</title>
        <authorList>
            <consortium name="The Broad Institute Genomics Platform"/>
            <consortium name="The Broad Institute Genome Sequencing Center for Infectious Disease"/>
            <person name="Wu L."/>
            <person name="Ma J."/>
        </authorList>
    </citation>
    <scope>NUCLEOTIDE SEQUENCE [LARGE SCALE GENOMIC DNA]</scope>
    <source>
        <strain evidence="3">CCM 8689</strain>
    </source>
</reference>
<dbReference type="InterPro" id="IPR058087">
    <property type="entry name" value="XAC2610_dom"/>
</dbReference>
<evidence type="ECO:0000313" key="3">
    <source>
        <dbReference type="Proteomes" id="UP001595792"/>
    </source>
</evidence>
<feature type="chain" id="PRO_5046949523" evidence="1">
    <location>
        <begin position="20"/>
        <end position="315"/>
    </location>
</feature>
<protein>
    <submittedName>
        <fullName evidence="2">XAC2610-related protein</fullName>
    </submittedName>
</protein>
<sequence length="315" mass="36670">MKRMLTILWFVLFFSQTYAQKARVTSIINFTGSVGNSPIEMRLHLNNYNDSISGEYYYVKSGHDNLIYLEGTLKDGELLLTESAHNVKKGKFENTGYFRMAYVSQTSLSGTWGKKTPNAANSLVVKLKCRENLSAFNPLGFEFIMVKNKANYENITENASRYFNLLTVRINVNKSARWSLGEFSKYDLVKDEIELEDVNFDGYLDIKVPIYYPDMTKNDYSYIYFIHDVKSKGFLKNKRLNELGVLFFDAEKKEIYKYDADGGGNEGTTYYKWQSGWLFLTKEQRVYEDDVYTHYDEYKIENGKSVKVKSYKKKG</sequence>